<reference evidence="3" key="1">
    <citation type="submission" date="2016-10" db="EMBL/GenBank/DDBJ databases">
        <authorList>
            <person name="Varghese N."/>
            <person name="Submissions S."/>
        </authorList>
    </citation>
    <scope>NUCLEOTIDE SEQUENCE [LARGE SCALE GENOMIC DNA]</scope>
    <source>
        <strain evidence="3">DSM 24740</strain>
    </source>
</reference>
<organism evidence="2 3">
    <name type="scientific">Neolewinella agarilytica</name>
    <dbReference type="NCBI Taxonomy" id="478744"/>
    <lineage>
        <taxon>Bacteria</taxon>
        <taxon>Pseudomonadati</taxon>
        <taxon>Bacteroidota</taxon>
        <taxon>Saprospiria</taxon>
        <taxon>Saprospirales</taxon>
        <taxon>Lewinellaceae</taxon>
        <taxon>Neolewinella</taxon>
    </lineage>
</organism>
<feature type="transmembrane region" description="Helical" evidence="1">
    <location>
        <begin position="38"/>
        <end position="58"/>
    </location>
</feature>
<dbReference type="AlphaFoldDB" id="A0A1H9NVY7"/>
<keyword evidence="1" id="KW-0812">Transmembrane</keyword>
<name>A0A1H9NVY7_9BACT</name>
<dbReference type="EMBL" id="FOFB01000040">
    <property type="protein sequence ID" value="SER40078.1"/>
    <property type="molecule type" value="Genomic_DNA"/>
</dbReference>
<sequence length="159" mass="18663">MATSTRITKVSYELIWWVFTFVLAALVIAPIYTQVPEFPFFLPNFIYVVVAITLTRYMFFLKISWLRDHLLVQGALSIALIPLIFWMVQAFNGFIIHFDEQGPDVLVKHLPEDIAEIMDTYMHGEYRFFGVWAVVAALITPFRMLYNVWMRYRAGVRTL</sequence>
<accession>A0A1H9NVY7</accession>
<keyword evidence="1" id="KW-1133">Transmembrane helix</keyword>
<dbReference type="OrthoDB" id="1494081at2"/>
<keyword evidence="3" id="KW-1185">Reference proteome</keyword>
<proteinExistence type="predicted"/>
<dbReference type="STRING" id="478744.SAMN05444359_14013"/>
<dbReference type="Proteomes" id="UP000199021">
    <property type="component" value="Unassembled WGS sequence"/>
</dbReference>
<feature type="transmembrane region" description="Helical" evidence="1">
    <location>
        <begin position="70"/>
        <end position="88"/>
    </location>
</feature>
<protein>
    <submittedName>
        <fullName evidence="2">Uncharacterized protein</fullName>
    </submittedName>
</protein>
<dbReference type="RefSeq" id="WP_090173283.1">
    <property type="nucleotide sequence ID" value="NZ_FOFB01000040.1"/>
</dbReference>
<dbReference type="InParanoid" id="A0A1H9NVY7"/>
<keyword evidence="1" id="KW-0472">Membrane</keyword>
<gene>
    <name evidence="2" type="ORF">SAMN05444359_14013</name>
</gene>
<evidence type="ECO:0000256" key="1">
    <source>
        <dbReference type="SAM" id="Phobius"/>
    </source>
</evidence>
<feature type="transmembrane region" description="Helical" evidence="1">
    <location>
        <begin position="12"/>
        <end position="32"/>
    </location>
</feature>
<evidence type="ECO:0000313" key="2">
    <source>
        <dbReference type="EMBL" id="SER40078.1"/>
    </source>
</evidence>
<evidence type="ECO:0000313" key="3">
    <source>
        <dbReference type="Proteomes" id="UP000199021"/>
    </source>
</evidence>
<feature type="transmembrane region" description="Helical" evidence="1">
    <location>
        <begin position="128"/>
        <end position="149"/>
    </location>
</feature>